<evidence type="ECO:0000313" key="15">
    <source>
        <dbReference type="Proteomes" id="UP001239019"/>
    </source>
</evidence>
<dbReference type="PANTHER" id="PTHR30153">
    <property type="entry name" value="REPLICATIVE DNA HELICASE DNAB"/>
    <property type="match status" value="1"/>
</dbReference>
<organism evidence="14 15">
    <name type="scientific">Natronospira bacteriovora</name>
    <dbReference type="NCBI Taxonomy" id="3069753"/>
    <lineage>
        <taxon>Bacteria</taxon>
        <taxon>Pseudomonadati</taxon>
        <taxon>Pseudomonadota</taxon>
        <taxon>Gammaproteobacteria</taxon>
        <taxon>Natronospirales</taxon>
        <taxon>Natronospiraceae</taxon>
        <taxon>Natronospira</taxon>
    </lineage>
</organism>
<comment type="function">
    <text evidence="12">The main replicative DNA helicase, it participates in initiation and elongation during chromosome replication. Travels ahead of the DNA replisome, separating dsDNA into templates for DNA synthesis. A processive ATP-dependent 5'-3' DNA helicase it has DNA-dependent ATPase activity.</text>
</comment>
<evidence type="ECO:0000256" key="10">
    <source>
        <dbReference type="ARBA" id="ARBA00048954"/>
    </source>
</evidence>
<keyword evidence="9" id="KW-0413">Isomerase</keyword>
<dbReference type="Pfam" id="PF00772">
    <property type="entry name" value="DnaB"/>
    <property type="match status" value="1"/>
</dbReference>
<dbReference type="SUPFAM" id="SSF52540">
    <property type="entry name" value="P-loop containing nucleoside triphosphate hydrolases"/>
    <property type="match status" value="1"/>
</dbReference>
<evidence type="ECO:0000256" key="8">
    <source>
        <dbReference type="ARBA" id="ARBA00023125"/>
    </source>
</evidence>
<evidence type="ECO:0000256" key="4">
    <source>
        <dbReference type="ARBA" id="ARBA00022741"/>
    </source>
</evidence>
<keyword evidence="2 12" id="KW-0639">Primosome</keyword>
<dbReference type="Proteomes" id="UP001239019">
    <property type="component" value="Unassembled WGS sequence"/>
</dbReference>
<accession>A0ABU0W5V5</accession>
<dbReference type="InterPro" id="IPR007693">
    <property type="entry name" value="DNA_helicase_DnaB-like_N"/>
</dbReference>
<evidence type="ECO:0000256" key="6">
    <source>
        <dbReference type="ARBA" id="ARBA00022806"/>
    </source>
</evidence>
<keyword evidence="5 12" id="KW-0378">Hydrolase</keyword>
<dbReference type="InterPro" id="IPR003593">
    <property type="entry name" value="AAA+_ATPase"/>
</dbReference>
<evidence type="ECO:0000256" key="11">
    <source>
        <dbReference type="NCBIfam" id="TIGR00665"/>
    </source>
</evidence>
<feature type="domain" description="SF4 helicase" evidence="13">
    <location>
        <begin position="192"/>
        <end position="457"/>
    </location>
</feature>
<evidence type="ECO:0000259" key="13">
    <source>
        <dbReference type="PROSITE" id="PS51199"/>
    </source>
</evidence>
<dbReference type="Gene3D" id="3.40.50.300">
    <property type="entry name" value="P-loop containing nucleotide triphosphate hydrolases"/>
    <property type="match status" value="1"/>
</dbReference>
<comment type="caution">
    <text evidence="14">The sequence shown here is derived from an EMBL/GenBank/DDBJ whole genome shotgun (WGS) entry which is preliminary data.</text>
</comment>
<dbReference type="PROSITE" id="PS51199">
    <property type="entry name" value="SF4_HELICASE"/>
    <property type="match status" value="1"/>
</dbReference>
<gene>
    <name evidence="14" type="primary">dnaB</name>
    <name evidence="14" type="ORF">RBH19_03025</name>
</gene>
<dbReference type="GO" id="GO:0016787">
    <property type="term" value="F:hydrolase activity"/>
    <property type="evidence" value="ECO:0007669"/>
    <property type="project" value="UniProtKB-KW"/>
</dbReference>
<evidence type="ECO:0000313" key="14">
    <source>
        <dbReference type="EMBL" id="MDQ2068845.1"/>
    </source>
</evidence>
<reference evidence="14 15" key="1">
    <citation type="submission" date="2023-08" db="EMBL/GenBank/DDBJ databases">
        <title>Whole-genome sequencing of halo(alkali)philic microorganisms from hypersaline lakes.</title>
        <authorList>
            <person name="Sorokin D.Y."/>
            <person name="Abbas B."/>
            <person name="Merkel A.Y."/>
        </authorList>
    </citation>
    <scope>NUCLEOTIDE SEQUENCE [LARGE SCALE GENOMIC DNA]</scope>
    <source>
        <strain evidence="14 15">AB-CW4</strain>
    </source>
</reference>
<comment type="catalytic activity">
    <reaction evidence="10 12">
        <text>ATP + H2O = ADP + phosphate + H(+)</text>
        <dbReference type="Rhea" id="RHEA:13065"/>
        <dbReference type="ChEBI" id="CHEBI:15377"/>
        <dbReference type="ChEBI" id="CHEBI:15378"/>
        <dbReference type="ChEBI" id="CHEBI:30616"/>
        <dbReference type="ChEBI" id="CHEBI:43474"/>
        <dbReference type="ChEBI" id="CHEBI:456216"/>
        <dbReference type="EC" id="5.6.2.3"/>
    </reaction>
</comment>
<dbReference type="RefSeq" id="WP_306727344.1">
    <property type="nucleotide sequence ID" value="NZ_JAVDDT010000002.1"/>
</dbReference>
<keyword evidence="7 12" id="KW-0067">ATP-binding</keyword>
<dbReference type="GO" id="GO:0003678">
    <property type="term" value="F:DNA helicase activity"/>
    <property type="evidence" value="ECO:0007669"/>
    <property type="project" value="UniProtKB-EC"/>
</dbReference>
<dbReference type="InterPro" id="IPR007694">
    <property type="entry name" value="DNA_helicase_DnaB-like_C"/>
</dbReference>
<dbReference type="InterPro" id="IPR036185">
    <property type="entry name" value="DNA_heli_DnaB-like_N_sf"/>
</dbReference>
<keyword evidence="4 12" id="KW-0547">Nucleotide-binding</keyword>
<keyword evidence="8 12" id="KW-0238">DNA-binding</keyword>
<dbReference type="NCBIfam" id="NF004384">
    <property type="entry name" value="PRK05748.1"/>
    <property type="match status" value="1"/>
</dbReference>
<evidence type="ECO:0000256" key="7">
    <source>
        <dbReference type="ARBA" id="ARBA00022840"/>
    </source>
</evidence>
<dbReference type="PANTHER" id="PTHR30153:SF2">
    <property type="entry name" value="REPLICATIVE DNA HELICASE"/>
    <property type="match status" value="1"/>
</dbReference>
<sequence length="463" mass="51299">MVSSAESMHSGMDTDALKVPPHSLEAEQAVLGALMLDNSSWDQIADRLSDEDFYRRDHKIIFSAIAALSEKGEPSDAVTVSEHLEKTAELDDAGGLAYLGALAKDTPSAANVRAYADIVRERSVLRQLIRIGNELSESAFAPDGRGSKELIEEAEKRVFQIAEQGSRGSKTYSPIKALLREAVDRIDELIHKDEPITGVPSGLDRFDEMTSGLQPSDLIILAARPSMGKTSLAMNFAEHAAIQAKKSVAIFSMEMSGEQLAMRMISSLGRVDQSKVRTGKISEEDWPRITSAVHLMSEAPIFIDDTPALTPTELRARCRRIKREHDLGLVVVDYLQLMRVAGMSENRTNEISEISRGLKALAKELDVPVIALSQLNRNLEQRPDKRPKMSDLRESGSIEQDADVIVFIYRDEVYNPDTPHKGMAELIIEKQRNGPTGKVTATFLGSFTRFENYISDEYMDGDY</sequence>
<dbReference type="InterPro" id="IPR027417">
    <property type="entry name" value="P-loop_NTPase"/>
</dbReference>
<dbReference type="InterPro" id="IPR007692">
    <property type="entry name" value="DNA_helicase_DnaB"/>
</dbReference>
<dbReference type="Gene3D" id="1.10.860.10">
    <property type="entry name" value="DNAb Helicase, Chain A"/>
    <property type="match status" value="1"/>
</dbReference>
<protein>
    <recommendedName>
        <fullName evidence="11 12">Replicative DNA helicase</fullName>
        <ecNumber evidence="11 12">5.6.2.3</ecNumber>
    </recommendedName>
</protein>
<dbReference type="SUPFAM" id="SSF48024">
    <property type="entry name" value="N-terminal domain of DnaB helicase"/>
    <property type="match status" value="1"/>
</dbReference>
<dbReference type="CDD" id="cd00984">
    <property type="entry name" value="DnaB_C"/>
    <property type="match status" value="1"/>
</dbReference>
<evidence type="ECO:0000256" key="1">
    <source>
        <dbReference type="ARBA" id="ARBA00008428"/>
    </source>
</evidence>
<evidence type="ECO:0000256" key="5">
    <source>
        <dbReference type="ARBA" id="ARBA00022801"/>
    </source>
</evidence>
<comment type="similarity">
    <text evidence="1 12">Belongs to the helicase family. DnaB subfamily.</text>
</comment>
<evidence type="ECO:0000256" key="3">
    <source>
        <dbReference type="ARBA" id="ARBA00022705"/>
    </source>
</evidence>
<dbReference type="Pfam" id="PF03796">
    <property type="entry name" value="DnaB_C"/>
    <property type="match status" value="1"/>
</dbReference>
<dbReference type="EC" id="5.6.2.3" evidence="11 12"/>
<keyword evidence="3 12" id="KW-0235">DNA replication</keyword>
<name>A0ABU0W5V5_9GAMM</name>
<proteinExistence type="inferred from homology"/>
<dbReference type="SMART" id="SM00382">
    <property type="entry name" value="AAA"/>
    <property type="match status" value="1"/>
</dbReference>
<evidence type="ECO:0000256" key="12">
    <source>
        <dbReference type="RuleBase" id="RU362085"/>
    </source>
</evidence>
<dbReference type="EMBL" id="JAVDDT010000002">
    <property type="protein sequence ID" value="MDQ2068845.1"/>
    <property type="molecule type" value="Genomic_DNA"/>
</dbReference>
<evidence type="ECO:0000256" key="2">
    <source>
        <dbReference type="ARBA" id="ARBA00022515"/>
    </source>
</evidence>
<keyword evidence="6 12" id="KW-0347">Helicase</keyword>
<dbReference type="InterPro" id="IPR016136">
    <property type="entry name" value="DNA_helicase_N/primase_C"/>
</dbReference>
<dbReference type="NCBIfam" id="TIGR00665">
    <property type="entry name" value="DnaB"/>
    <property type="match status" value="1"/>
</dbReference>
<keyword evidence="15" id="KW-1185">Reference proteome</keyword>
<evidence type="ECO:0000256" key="9">
    <source>
        <dbReference type="ARBA" id="ARBA00023235"/>
    </source>
</evidence>